<dbReference type="InterPro" id="IPR003439">
    <property type="entry name" value="ABC_transporter-like_ATP-bd"/>
</dbReference>
<evidence type="ECO:0000256" key="9">
    <source>
        <dbReference type="ARBA" id="ARBA00023136"/>
    </source>
</evidence>
<dbReference type="FunFam" id="3.40.50.300:FF:000016">
    <property type="entry name" value="Oligopeptide ABC transporter ATP-binding component"/>
    <property type="match status" value="1"/>
</dbReference>
<proteinExistence type="inferred from homology"/>
<dbReference type="InterPro" id="IPR050388">
    <property type="entry name" value="ABC_Ni/Peptide_Import"/>
</dbReference>
<dbReference type="AlphaFoldDB" id="A0A6B1DSJ6"/>
<dbReference type="SMART" id="SM00382">
    <property type="entry name" value="AAA"/>
    <property type="match status" value="1"/>
</dbReference>
<dbReference type="GO" id="GO:0015833">
    <property type="term" value="P:peptide transport"/>
    <property type="evidence" value="ECO:0007669"/>
    <property type="project" value="InterPro"/>
</dbReference>
<sequence length="333" mass="36554">MAPVLQVRDLYLHYADPAGVVKAVDGVSFELGEPGTALGFVGESGCGKSSAANAMLRMLPGNTARYEGEVWLDDVCVSALDAEEFRRTVRWRRMALVPQGAQNSLNPVMRVGKWLTEPVRQSRSTDIEPDALERQARGLLERVGLPSGTWNLYPHELSGGMKQRVMIAGALIFSPRLLIMDEPTSALDVSVQAQIMNLLKDLKAEGLSILFITHDIALASDICDRLAVVYAGQIAEIGSSEQILEQPAHPYTRRLLGSIPRLHDEALPEFIPGAPPDLRNLPGGCRFHPRCDVPLAVCPERVPVRLKAEAGQDVWCWLHDRTVNQVALEVNSE</sequence>
<evidence type="ECO:0000256" key="8">
    <source>
        <dbReference type="ARBA" id="ARBA00022967"/>
    </source>
</evidence>
<dbReference type="Pfam" id="PF08352">
    <property type="entry name" value="oligo_HPY"/>
    <property type="match status" value="1"/>
</dbReference>
<keyword evidence="7 11" id="KW-0067">ATP-binding</keyword>
<feature type="domain" description="ABC transporter" evidence="10">
    <location>
        <begin position="5"/>
        <end position="256"/>
    </location>
</feature>
<dbReference type="PROSITE" id="PS50893">
    <property type="entry name" value="ABC_TRANSPORTER_2"/>
    <property type="match status" value="1"/>
</dbReference>
<name>A0A6B1DSJ6_9CHLR</name>
<keyword evidence="6" id="KW-0547">Nucleotide-binding</keyword>
<organism evidence="11">
    <name type="scientific">Caldilineaceae bacterium SB0662_bin_9</name>
    <dbReference type="NCBI Taxonomy" id="2605258"/>
    <lineage>
        <taxon>Bacteria</taxon>
        <taxon>Bacillati</taxon>
        <taxon>Chloroflexota</taxon>
        <taxon>Caldilineae</taxon>
        <taxon>Caldilineales</taxon>
        <taxon>Caldilineaceae</taxon>
    </lineage>
</organism>
<gene>
    <name evidence="11" type="ORF">F4Y08_07955</name>
</gene>
<evidence type="ECO:0000256" key="7">
    <source>
        <dbReference type="ARBA" id="ARBA00022840"/>
    </source>
</evidence>
<dbReference type="EMBL" id="VXPY01000053">
    <property type="protein sequence ID" value="MYD90258.1"/>
    <property type="molecule type" value="Genomic_DNA"/>
</dbReference>
<dbReference type="Pfam" id="PF00005">
    <property type="entry name" value="ABC_tran"/>
    <property type="match status" value="1"/>
</dbReference>
<keyword evidence="8" id="KW-1278">Translocase</keyword>
<dbReference type="InterPro" id="IPR017871">
    <property type="entry name" value="ABC_transporter-like_CS"/>
</dbReference>
<keyword evidence="4" id="KW-1003">Cell membrane</keyword>
<dbReference type="PANTHER" id="PTHR43297">
    <property type="entry name" value="OLIGOPEPTIDE TRANSPORT ATP-BINDING PROTEIN APPD"/>
    <property type="match status" value="1"/>
</dbReference>
<evidence type="ECO:0000256" key="2">
    <source>
        <dbReference type="ARBA" id="ARBA00005417"/>
    </source>
</evidence>
<keyword evidence="5" id="KW-0997">Cell inner membrane</keyword>
<protein>
    <submittedName>
        <fullName evidence="11">ABC transporter ATP-binding protein</fullName>
    </submittedName>
</protein>
<comment type="caution">
    <text evidence="11">The sequence shown here is derived from an EMBL/GenBank/DDBJ whole genome shotgun (WGS) entry which is preliminary data.</text>
</comment>
<dbReference type="InterPro" id="IPR027417">
    <property type="entry name" value="P-loop_NTPase"/>
</dbReference>
<evidence type="ECO:0000313" key="11">
    <source>
        <dbReference type="EMBL" id="MYD90258.1"/>
    </source>
</evidence>
<dbReference type="InterPro" id="IPR003593">
    <property type="entry name" value="AAA+_ATPase"/>
</dbReference>
<dbReference type="SUPFAM" id="SSF52540">
    <property type="entry name" value="P-loop containing nucleoside triphosphate hydrolases"/>
    <property type="match status" value="1"/>
</dbReference>
<dbReference type="GO" id="GO:0005886">
    <property type="term" value="C:plasma membrane"/>
    <property type="evidence" value="ECO:0007669"/>
    <property type="project" value="UniProtKB-SubCell"/>
</dbReference>
<evidence type="ECO:0000256" key="5">
    <source>
        <dbReference type="ARBA" id="ARBA00022519"/>
    </source>
</evidence>
<dbReference type="InterPro" id="IPR013563">
    <property type="entry name" value="Oligopep_ABC_C"/>
</dbReference>
<evidence type="ECO:0000259" key="10">
    <source>
        <dbReference type="PROSITE" id="PS50893"/>
    </source>
</evidence>
<evidence type="ECO:0000256" key="4">
    <source>
        <dbReference type="ARBA" id="ARBA00022475"/>
    </source>
</evidence>
<reference evidence="11" key="1">
    <citation type="submission" date="2019-09" db="EMBL/GenBank/DDBJ databases">
        <title>Characterisation of the sponge microbiome using genome-centric metagenomics.</title>
        <authorList>
            <person name="Engelberts J.P."/>
            <person name="Robbins S.J."/>
            <person name="De Goeij J.M."/>
            <person name="Aranda M."/>
            <person name="Bell S.C."/>
            <person name="Webster N.S."/>
        </authorList>
    </citation>
    <scope>NUCLEOTIDE SEQUENCE</scope>
    <source>
        <strain evidence="11">SB0662_bin_9</strain>
    </source>
</reference>
<comment type="similarity">
    <text evidence="2">Belongs to the ABC transporter superfamily.</text>
</comment>
<dbReference type="GO" id="GO:0005524">
    <property type="term" value="F:ATP binding"/>
    <property type="evidence" value="ECO:0007669"/>
    <property type="project" value="UniProtKB-KW"/>
</dbReference>
<dbReference type="Gene3D" id="3.40.50.300">
    <property type="entry name" value="P-loop containing nucleotide triphosphate hydrolases"/>
    <property type="match status" value="1"/>
</dbReference>
<dbReference type="PANTHER" id="PTHR43297:SF14">
    <property type="entry name" value="ATPASE AAA-TYPE CORE DOMAIN-CONTAINING PROTEIN"/>
    <property type="match status" value="1"/>
</dbReference>
<evidence type="ECO:0000256" key="1">
    <source>
        <dbReference type="ARBA" id="ARBA00004202"/>
    </source>
</evidence>
<accession>A0A6B1DSJ6</accession>
<dbReference type="PROSITE" id="PS00211">
    <property type="entry name" value="ABC_TRANSPORTER_1"/>
    <property type="match status" value="1"/>
</dbReference>
<evidence type="ECO:0000256" key="6">
    <source>
        <dbReference type="ARBA" id="ARBA00022741"/>
    </source>
</evidence>
<evidence type="ECO:0000256" key="3">
    <source>
        <dbReference type="ARBA" id="ARBA00022448"/>
    </source>
</evidence>
<comment type="subcellular location">
    <subcellularLocation>
        <location evidence="1">Cell membrane</location>
        <topology evidence="1">Peripheral membrane protein</topology>
    </subcellularLocation>
</comment>
<dbReference type="NCBIfam" id="TIGR01727">
    <property type="entry name" value="oligo_HPY"/>
    <property type="match status" value="1"/>
</dbReference>
<keyword evidence="3" id="KW-0813">Transport</keyword>
<dbReference type="CDD" id="cd03257">
    <property type="entry name" value="ABC_NikE_OppD_transporters"/>
    <property type="match status" value="1"/>
</dbReference>
<keyword evidence="9" id="KW-0472">Membrane</keyword>
<dbReference type="GO" id="GO:0016887">
    <property type="term" value="F:ATP hydrolysis activity"/>
    <property type="evidence" value="ECO:0007669"/>
    <property type="project" value="InterPro"/>
</dbReference>